<comment type="cofactor">
    <cofactor evidence="17">
        <name>Mg(2+)</name>
        <dbReference type="ChEBI" id="CHEBI:18420"/>
    </cofactor>
</comment>
<evidence type="ECO:0000256" key="10">
    <source>
        <dbReference type="ARBA" id="ARBA00022967"/>
    </source>
</evidence>
<evidence type="ECO:0000256" key="9">
    <source>
        <dbReference type="ARBA" id="ARBA00022842"/>
    </source>
</evidence>
<dbReference type="SUPFAM" id="SSF81660">
    <property type="entry name" value="Metal cation-transporting ATPase, ATP-binding domain N"/>
    <property type="match status" value="1"/>
</dbReference>
<dbReference type="SFLD" id="SFLDF00027">
    <property type="entry name" value="p-type_atpase"/>
    <property type="match status" value="1"/>
</dbReference>
<feature type="binding site" evidence="16">
    <location>
        <position position="1043"/>
    </location>
    <ligand>
        <name>ATP</name>
        <dbReference type="ChEBI" id="CHEBI:30616"/>
    </ligand>
</feature>
<dbReference type="PANTHER" id="PTHR24092">
    <property type="entry name" value="PROBABLE PHOSPHOLIPID-TRANSPORTING ATPASE"/>
    <property type="match status" value="1"/>
</dbReference>
<dbReference type="GO" id="GO:0016887">
    <property type="term" value="F:ATP hydrolysis activity"/>
    <property type="evidence" value="ECO:0007669"/>
    <property type="project" value="InterPro"/>
</dbReference>
<dbReference type="NCBIfam" id="TIGR01652">
    <property type="entry name" value="ATPase-Plipid"/>
    <property type="match status" value="1"/>
</dbReference>
<dbReference type="InterPro" id="IPR036412">
    <property type="entry name" value="HAD-like_sf"/>
</dbReference>
<dbReference type="PANTHER" id="PTHR24092:SF180">
    <property type="entry name" value="PHOSPHOLIPID-TRANSPORTING ATPASE DNF1-RELATED"/>
    <property type="match status" value="1"/>
</dbReference>
<evidence type="ECO:0000256" key="16">
    <source>
        <dbReference type="PIRSR" id="PIRSR606539-2"/>
    </source>
</evidence>
<dbReference type="OrthoDB" id="377733at2759"/>
<dbReference type="SUPFAM" id="SSF81653">
    <property type="entry name" value="Calcium ATPase, transduction domain A"/>
    <property type="match status" value="1"/>
</dbReference>
<dbReference type="GO" id="GO:0005524">
    <property type="term" value="F:ATP binding"/>
    <property type="evidence" value="ECO:0007669"/>
    <property type="project" value="UniProtKB-UniRule"/>
</dbReference>
<dbReference type="EC" id="7.6.2.1" evidence="18"/>
<evidence type="ECO:0000256" key="17">
    <source>
        <dbReference type="PIRSR" id="PIRSR606539-3"/>
    </source>
</evidence>
<keyword evidence="5 18" id="KW-0812">Transmembrane</keyword>
<dbReference type="PRINTS" id="PR00119">
    <property type="entry name" value="CATATPASE"/>
</dbReference>
<feature type="transmembrane region" description="Helical" evidence="18">
    <location>
        <begin position="1299"/>
        <end position="1320"/>
    </location>
</feature>
<dbReference type="SUPFAM" id="SSF56784">
    <property type="entry name" value="HAD-like"/>
    <property type="match status" value="1"/>
</dbReference>
<dbReference type="NCBIfam" id="TIGR01494">
    <property type="entry name" value="ATPase_P-type"/>
    <property type="match status" value="1"/>
</dbReference>
<keyword evidence="7 16" id="KW-0547">Nucleotide-binding</keyword>
<dbReference type="GO" id="GO:0000287">
    <property type="term" value="F:magnesium ion binding"/>
    <property type="evidence" value="ECO:0007669"/>
    <property type="project" value="UniProtKB-UniRule"/>
</dbReference>
<feature type="binding site" evidence="16">
    <location>
        <position position="709"/>
    </location>
    <ligand>
        <name>ATP</name>
        <dbReference type="ChEBI" id="CHEBI:30616"/>
    </ligand>
</feature>
<dbReference type="InterPro" id="IPR023299">
    <property type="entry name" value="ATPase_P-typ_cyto_dom_N"/>
</dbReference>
<feature type="compositionally biased region" description="Polar residues" evidence="19">
    <location>
        <begin position="334"/>
        <end position="355"/>
    </location>
</feature>
<dbReference type="InterPro" id="IPR006539">
    <property type="entry name" value="P-type_ATPase_IV"/>
</dbReference>
<feature type="transmembrane region" description="Helical" evidence="18">
    <location>
        <begin position="1418"/>
        <end position="1441"/>
    </location>
</feature>
<evidence type="ECO:0000256" key="14">
    <source>
        <dbReference type="ARBA" id="ARBA00049128"/>
    </source>
</evidence>
<dbReference type="Gene3D" id="3.40.1110.10">
    <property type="entry name" value="Calcium-transporting ATPase, cytoplasmic domain N"/>
    <property type="match status" value="2"/>
</dbReference>
<dbReference type="SFLD" id="SFLDG00002">
    <property type="entry name" value="C1.7:_P-type_atpase_like"/>
    <property type="match status" value="1"/>
</dbReference>
<feature type="binding site" evidence="17">
    <location>
        <position position="1217"/>
    </location>
    <ligand>
        <name>Mg(2+)</name>
        <dbReference type="ChEBI" id="CHEBI:18420"/>
    </ligand>
</feature>
<feature type="active site" description="4-aspartylphosphate intermediate" evidence="15">
    <location>
        <position position="708"/>
    </location>
</feature>
<keyword evidence="6 17" id="KW-0479">Metal-binding</keyword>
<dbReference type="SFLD" id="SFLDS00003">
    <property type="entry name" value="Haloacid_Dehalogenase"/>
    <property type="match status" value="1"/>
</dbReference>
<evidence type="ECO:0000256" key="2">
    <source>
        <dbReference type="ARBA" id="ARBA00008109"/>
    </source>
</evidence>
<evidence type="ECO:0000256" key="8">
    <source>
        <dbReference type="ARBA" id="ARBA00022840"/>
    </source>
</evidence>
<dbReference type="Pfam" id="PF16209">
    <property type="entry name" value="PhoLip_ATPase_N"/>
    <property type="match status" value="1"/>
</dbReference>
<evidence type="ECO:0000256" key="19">
    <source>
        <dbReference type="SAM" id="MobiDB-lite"/>
    </source>
</evidence>
<dbReference type="GO" id="GO:0005886">
    <property type="term" value="C:plasma membrane"/>
    <property type="evidence" value="ECO:0007669"/>
    <property type="project" value="TreeGrafter"/>
</dbReference>
<dbReference type="PROSITE" id="PS00154">
    <property type="entry name" value="ATPASE_E1_E2"/>
    <property type="match status" value="1"/>
</dbReference>
<feature type="transmembrane region" description="Helical" evidence="18">
    <location>
        <begin position="172"/>
        <end position="189"/>
    </location>
</feature>
<feature type="binding site" evidence="16">
    <location>
        <position position="1221"/>
    </location>
    <ligand>
        <name>ATP</name>
        <dbReference type="ChEBI" id="CHEBI:30616"/>
    </ligand>
</feature>
<comment type="subcellular location">
    <subcellularLocation>
        <location evidence="1">Endomembrane system</location>
        <topology evidence="1">Multi-pass membrane protein</topology>
    </subcellularLocation>
    <subcellularLocation>
        <location evidence="18">Membrane</location>
        <topology evidence="18">Multi-pass membrane protein</topology>
    </subcellularLocation>
</comment>
<keyword evidence="12 18" id="KW-0472">Membrane</keyword>
<feature type="transmembrane region" description="Helical" evidence="18">
    <location>
        <begin position="1260"/>
        <end position="1287"/>
    </location>
</feature>
<evidence type="ECO:0000256" key="4">
    <source>
        <dbReference type="ARBA" id="ARBA00022553"/>
    </source>
</evidence>
<feature type="binding site" evidence="16">
    <location>
        <position position="1041"/>
    </location>
    <ligand>
        <name>ATP</name>
        <dbReference type="ChEBI" id="CHEBI:30616"/>
    </ligand>
</feature>
<comment type="similarity">
    <text evidence="2 18">Belongs to the cation transport ATPase (P-type) (TC 3.A.3) family. Type IV subfamily.</text>
</comment>
<comment type="catalytic activity">
    <reaction evidence="13 18">
        <text>ATP + H2O + phospholipidSide 1 = ADP + phosphate + phospholipidSide 2.</text>
        <dbReference type="EC" id="7.6.2.1"/>
    </reaction>
</comment>
<dbReference type="InterPro" id="IPR044492">
    <property type="entry name" value="P_typ_ATPase_HD_dom"/>
</dbReference>
<evidence type="ECO:0000313" key="23">
    <source>
        <dbReference type="Proteomes" id="UP000193560"/>
    </source>
</evidence>
<evidence type="ECO:0000313" key="22">
    <source>
        <dbReference type="EMBL" id="ORZ09564.1"/>
    </source>
</evidence>
<feature type="binding site" evidence="16">
    <location>
        <position position="851"/>
    </location>
    <ligand>
        <name>ATP</name>
        <dbReference type="ChEBI" id="CHEBI:30616"/>
    </ligand>
</feature>
<evidence type="ECO:0000256" key="7">
    <source>
        <dbReference type="ARBA" id="ARBA00022741"/>
    </source>
</evidence>
<evidence type="ECO:0000259" key="21">
    <source>
        <dbReference type="Pfam" id="PF16212"/>
    </source>
</evidence>
<feature type="compositionally biased region" description="Polar residues" evidence="19">
    <location>
        <begin position="506"/>
        <end position="517"/>
    </location>
</feature>
<feature type="transmembrane region" description="Helical" evidence="18">
    <location>
        <begin position="1453"/>
        <end position="1473"/>
    </location>
</feature>
<feature type="compositionally biased region" description="Low complexity" evidence="19">
    <location>
        <begin position="295"/>
        <end position="308"/>
    </location>
</feature>
<feature type="transmembrane region" description="Helical" evidence="18">
    <location>
        <begin position="1350"/>
        <end position="1374"/>
    </location>
</feature>
<feature type="region of interest" description="Disordered" evidence="19">
    <location>
        <begin position="286"/>
        <end position="355"/>
    </location>
</feature>
<feature type="domain" description="P-type ATPase N-terminal" evidence="20">
    <location>
        <begin position="63"/>
        <end position="119"/>
    </location>
</feature>
<dbReference type="InterPro" id="IPR032630">
    <property type="entry name" value="P_typ_ATPase_c"/>
</dbReference>
<dbReference type="InterPro" id="IPR018303">
    <property type="entry name" value="ATPase_P-typ_P_site"/>
</dbReference>
<organism evidence="22 23">
    <name type="scientific">Absidia repens</name>
    <dbReference type="NCBI Taxonomy" id="90262"/>
    <lineage>
        <taxon>Eukaryota</taxon>
        <taxon>Fungi</taxon>
        <taxon>Fungi incertae sedis</taxon>
        <taxon>Mucoromycota</taxon>
        <taxon>Mucoromycotina</taxon>
        <taxon>Mucoromycetes</taxon>
        <taxon>Mucorales</taxon>
        <taxon>Cunninghamellaceae</taxon>
        <taxon>Absidia</taxon>
    </lineage>
</organism>
<feature type="binding site" evidence="17">
    <location>
        <position position="708"/>
    </location>
    <ligand>
        <name>Mg(2+)</name>
        <dbReference type="ChEBI" id="CHEBI:18420"/>
    </ligand>
</feature>
<dbReference type="GO" id="GO:0045332">
    <property type="term" value="P:phospholipid translocation"/>
    <property type="evidence" value="ECO:0007669"/>
    <property type="project" value="TreeGrafter"/>
</dbReference>
<accession>A0A1X2I544</accession>
<keyword evidence="8 16" id="KW-0067">ATP-binding</keyword>
<feature type="binding site" evidence="16">
    <location>
        <position position="1197"/>
    </location>
    <ligand>
        <name>ATP</name>
        <dbReference type="ChEBI" id="CHEBI:30616"/>
    </ligand>
</feature>
<keyword evidence="3" id="KW-0813">Transport</keyword>
<evidence type="ECO:0000256" key="3">
    <source>
        <dbReference type="ARBA" id="ARBA00022448"/>
    </source>
</evidence>
<feature type="transmembrane region" description="Helical" evidence="18">
    <location>
        <begin position="637"/>
        <end position="660"/>
    </location>
</feature>
<comment type="caution">
    <text evidence="22">The sequence shown here is derived from an EMBL/GenBank/DDBJ whole genome shotgun (WGS) entry which is preliminary data.</text>
</comment>
<gene>
    <name evidence="22" type="ORF">BCR42DRAFT_423666</name>
</gene>
<dbReference type="InterPro" id="IPR023214">
    <property type="entry name" value="HAD_sf"/>
</dbReference>
<keyword evidence="9 17" id="KW-0460">Magnesium</keyword>
<keyword evidence="11 18" id="KW-1133">Transmembrane helix</keyword>
<keyword evidence="10 18" id="KW-1278">Translocase</keyword>
<dbReference type="Proteomes" id="UP000193560">
    <property type="component" value="Unassembled WGS sequence"/>
</dbReference>
<name>A0A1X2I544_9FUNG</name>
<dbReference type="Pfam" id="PF16212">
    <property type="entry name" value="PhoLip_ATPase_C"/>
    <property type="match status" value="1"/>
</dbReference>
<dbReference type="InterPro" id="IPR032631">
    <property type="entry name" value="P-type_ATPase_N"/>
</dbReference>
<feature type="transmembrane region" description="Helical" evidence="18">
    <location>
        <begin position="1386"/>
        <end position="1406"/>
    </location>
</feature>
<keyword evidence="23" id="KW-1185">Reference proteome</keyword>
<evidence type="ECO:0000256" key="11">
    <source>
        <dbReference type="ARBA" id="ARBA00022989"/>
    </source>
</evidence>
<evidence type="ECO:0000256" key="1">
    <source>
        <dbReference type="ARBA" id="ARBA00004127"/>
    </source>
</evidence>
<feature type="region of interest" description="Disordered" evidence="19">
    <location>
        <begin position="477"/>
        <end position="536"/>
    </location>
</feature>
<dbReference type="GO" id="GO:0012505">
    <property type="term" value="C:endomembrane system"/>
    <property type="evidence" value="ECO:0007669"/>
    <property type="project" value="UniProtKB-SubCell"/>
</dbReference>
<dbReference type="GO" id="GO:0140326">
    <property type="term" value="F:ATPase-coupled intramembrane lipid transporter activity"/>
    <property type="evidence" value="ECO:0007669"/>
    <property type="project" value="UniProtKB-EC"/>
</dbReference>
<comment type="catalytic activity">
    <reaction evidence="14">
        <text>a 1,2-diacyl-sn-glycero-3-phosphoethanolamine(out) + ATP + H2O = a 1,2-diacyl-sn-glycero-3-phosphoethanolamine(in) + ADP + phosphate + H(+)</text>
        <dbReference type="Rhea" id="RHEA:66132"/>
        <dbReference type="ChEBI" id="CHEBI:15377"/>
        <dbReference type="ChEBI" id="CHEBI:15378"/>
        <dbReference type="ChEBI" id="CHEBI:30616"/>
        <dbReference type="ChEBI" id="CHEBI:43474"/>
        <dbReference type="ChEBI" id="CHEBI:64612"/>
        <dbReference type="ChEBI" id="CHEBI:456216"/>
    </reaction>
    <physiologicalReaction direction="left-to-right" evidence="14">
        <dbReference type="Rhea" id="RHEA:66133"/>
    </physiologicalReaction>
</comment>
<dbReference type="InterPro" id="IPR001757">
    <property type="entry name" value="P_typ_ATPase"/>
</dbReference>
<evidence type="ECO:0000256" key="13">
    <source>
        <dbReference type="ARBA" id="ARBA00034036"/>
    </source>
</evidence>
<evidence type="ECO:0000256" key="12">
    <source>
        <dbReference type="ARBA" id="ARBA00023136"/>
    </source>
</evidence>
<dbReference type="Gene3D" id="1.20.1110.10">
    <property type="entry name" value="Calcium-transporting ATPase, transmembrane domain"/>
    <property type="match status" value="1"/>
</dbReference>
<proteinExistence type="inferred from homology"/>
<evidence type="ECO:0000256" key="15">
    <source>
        <dbReference type="PIRSR" id="PIRSR606539-1"/>
    </source>
</evidence>
<protein>
    <recommendedName>
        <fullName evidence="18">Phospholipid-transporting ATPase</fullName>
        <ecNumber evidence="18">7.6.2.1</ecNumber>
    </recommendedName>
</protein>
<reference evidence="22 23" key="1">
    <citation type="submission" date="2016-07" db="EMBL/GenBank/DDBJ databases">
        <title>Pervasive Adenine N6-methylation of Active Genes in Fungi.</title>
        <authorList>
            <consortium name="DOE Joint Genome Institute"/>
            <person name="Mondo S.J."/>
            <person name="Dannebaum R.O."/>
            <person name="Kuo R.C."/>
            <person name="Labutti K."/>
            <person name="Haridas S."/>
            <person name="Kuo A."/>
            <person name="Salamov A."/>
            <person name="Ahrendt S.R."/>
            <person name="Lipzen A."/>
            <person name="Sullivan W."/>
            <person name="Andreopoulos W.B."/>
            <person name="Clum A."/>
            <person name="Lindquist E."/>
            <person name="Daum C."/>
            <person name="Ramamoorthy G.K."/>
            <person name="Gryganskyi A."/>
            <person name="Culley D."/>
            <person name="Magnuson J.K."/>
            <person name="James T.Y."/>
            <person name="O'Malley M.A."/>
            <person name="Stajich J.E."/>
            <person name="Spatafora J.W."/>
            <person name="Visel A."/>
            <person name="Grigoriev I.V."/>
        </authorList>
    </citation>
    <scope>NUCLEOTIDE SEQUENCE [LARGE SCALE GENOMIC DNA]</scope>
    <source>
        <strain evidence="22 23">NRRL 1336</strain>
    </source>
</reference>
<feature type="binding site" evidence="17">
    <location>
        <position position="1221"/>
    </location>
    <ligand>
        <name>Mg(2+)</name>
        <dbReference type="ChEBI" id="CHEBI:18420"/>
    </ligand>
</feature>
<feature type="binding site" evidence="16">
    <location>
        <position position="892"/>
    </location>
    <ligand>
        <name>ATP</name>
        <dbReference type="ChEBI" id="CHEBI:30616"/>
    </ligand>
</feature>
<evidence type="ECO:0000256" key="18">
    <source>
        <dbReference type="RuleBase" id="RU362033"/>
    </source>
</evidence>
<feature type="transmembrane region" description="Helical" evidence="18">
    <location>
        <begin position="96"/>
        <end position="114"/>
    </location>
</feature>
<feature type="binding site" evidence="16">
    <location>
        <position position="1220"/>
    </location>
    <ligand>
        <name>ATP</name>
        <dbReference type="ChEBI" id="CHEBI:30616"/>
    </ligand>
</feature>
<evidence type="ECO:0000256" key="6">
    <source>
        <dbReference type="ARBA" id="ARBA00022723"/>
    </source>
</evidence>
<dbReference type="Gene3D" id="2.70.150.10">
    <property type="entry name" value="Calcium-transporting ATPase, cytoplasmic transduction domain A"/>
    <property type="match status" value="2"/>
</dbReference>
<feature type="binding site" evidence="16">
    <location>
        <position position="961"/>
    </location>
    <ligand>
        <name>ATP</name>
        <dbReference type="ChEBI" id="CHEBI:30616"/>
    </ligand>
</feature>
<dbReference type="EMBL" id="MCGE01000027">
    <property type="protein sequence ID" value="ORZ09564.1"/>
    <property type="molecule type" value="Genomic_DNA"/>
</dbReference>
<dbReference type="FunFam" id="3.40.1110.10:FF:000087">
    <property type="entry name" value="Phospholipid-transporting ATPase"/>
    <property type="match status" value="1"/>
</dbReference>
<feature type="region of interest" description="Disordered" evidence="19">
    <location>
        <begin position="742"/>
        <end position="774"/>
    </location>
</feature>
<feature type="binding site" evidence="16">
    <location>
        <position position="1042"/>
    </location>
    <ligand>
        <name>ATP</name>
        <dbReference type="ChEBI" id="CHEBI:30616"/>
    </ligand>
</feature>
<feature type="compositionally biased region" description="Polar residues" evidence="19">
    <location>
        <begin position="527"/>
        <end position="536"/>
    </location>
</feature>
<feature type="binding site" evidence="17">
    <location>
        <position position="710"/>
    </location>
    <ligand>
        <name>Mg(2+)</name>
        <dbReference type="ChEBI" id="CHEBI:18420"/>
    </ligand>
</feature>
<feature type="region of interest" description="Disordered" evidence="19">
    <location>
        <begin position="1094"/>
        <end position="1153"/>
    </location>
</feature>
<feature type="compositionally biased region" description="Basic and acidic residues" evidence="19">
    <location>
        <begin position="1128"/>
        <end position="1145"/>
    </location>
</feature>
<evidence type="ECO:0000259" key="20">
    <source>
        <dbReference type="Pfam" id="PF16209"/>
    </source>
</evidence>
<feature type="binding site" evidence="16">
    <location>
        <position position="917"/>
    </location>
    <ligand>
        <name>ATP</name>
        <dbReference type="ChEBI" id="CHEBI:30616"/>
    </ligand>
</feature>
<dbReference type="SUPFAM" id="SSF81665">
    <property type="entry name" value="Calcium ATPase, transmembrane domain M"/>
    <property type="match status" value="1"/>
</dbReference>
<dbReference type="InterPro" id="IPR023298">
    <property type="entry name" value="ATPase_P-typ_TM_dom_sf"/>
</dbReference>
<feature type="binding site" evidence="16">
    <location>
        <position position="1191"/>
    </location>
    <ligand>
        <name>ATP</name>
        <dbReference type="ChEBI" id="CHEBI:30616"/>
    </ligand>
</feature>
<feature type="domain" description="P-type ATPase C-terminal" evidence="21">
    <location>
        <begin position="1243"/>
        <end position="1482"/>
    </location>
</feature>
<feature type="binding site" evidence="16">
    <location>
        <position position="710"/>
    </location>
    <ligand>
        <name>ATP</name>
        <dbReference type="ChEBI" id="CHEBI:30616"/>
    </ligand>
</feature>
<feature type="transmembrane region" description="Helical" evidence="18">
    <location>
        <begin position="595"/>
        <end position="617"/>
    </location>
</feature>
<dbReference type="InterPro" id="IPR008250">
    <property type="entry name" value="ATPase_P-typ_transduc_dom_A_sf"/>
</dbReference>
<evidence type="ECO:0000256" key="5">
    <source>
        <dbReference type="ARBA" id="ARBA00022692"/>
    </source>
</evidence>
<sequence>MSKRLKLKALFSKKAKERLEEDEEQRQLQRTASQSSYMKQRRKVYVNMVPHRDFGQTYDTSDEALQVYAANRIRTAKYTPLSFVPKNLFEQLRNVANIYFLFLVILQCIPLFGVTEPAVSAMPLIAILLITAIKDGVEDLKRNQSDQKVNGAKTLILGHWTNVNVPPEPSGLVYHWHVFLGFFCMLAGVENRYSHVYRMSIIKDAPIIKADIDTKTNSLRRRPSHTFIRRPSSLATQEGGQPVPSEYSLYLDPNAATLSNNVPKKNPSASKKILCTVRQRSDTIRSEISNIFKPSNSTSNDDSSNLGDDNGGPRRKSKKFYRPGTIPHSVLYRSPSNTSGYPNQSQDPRRPSTVTNIGMKCADMLPGDPPAPNCKSLWQVVQWQDVKVGDYVMLRNDDDVPADVVVLSTSEKDSICCIETQNLDGETNLKIRQGLTATKDIQTVHDCERARFYLECEPPHPNIYQFNGVMRWNIERPASDDHSSDGGDDDEIDLSPNALGDDDPAYSNNRHSRNGSNDAGYDHDGRTSSMAGSVSHQKTEAITHNNLLLRGCVLRNTGWVIGIVAYTGDDTKIMLNSGRTPSKRSRIARKTNPHVIANFAILAVLCLITAILSSVFFNGAGSATYFNFDIEGTSGSWLGFVTFWVALILYQNIVPISLYISVEIVKTFAAYFIHADIDMYHEETDTTCLPRTWNISDDLGQIEYVFSDKTGTLTQNVMEYRKCTINGVIYGLGETEATYGAHKRDSGQHENTDNKDSEKDPESSPQEMEKHKEEMYELQSRLFKNPYLGDNPTFIDPKVFEDLGKMDDHRTAMIHFFSTLALCHTAIAERPTDDTEDSKNTINYKAQSPDEAALVATARDLGFTFLGRDSDLLSVNVMGEVKAFDLLNVLEFNSTRKRMSVIIRPKDGSNRIVLLCKGADSVIYERLCTDFGDQHDLATKQQQIRNDTEEHLETFATEGLRTLCLAYRFIAADEYDEWNKQFMKASASIYGREEKLDQVCEEIESELLLMGGTAIEDRLQDGVPETIAMLAQSGIKLWVLTGDKTETAINIGYACNLVTTDMELLVVKASTREDTVQQLENALDQIKKEAELDATGTGYDGNGNSSSDYEPHQQCGETRRRSSIPQQHEQRHEEESDQHQHDHHLPQQQKPTVRRRALVIDGVTLKYALEPKNKNYLLRLGMECASVICCRVSPKQKAQVVALVKRGLGVMTLAIGDGANDVSMIQEANVGVGISGVEGRQAVMSSDYAIAQFRFYKNCFLCMVAEMIMGFFYKNIVWTFVLLWYQIFCQFTGTMMFDYALVTLYNLIFTSLPIIFLGIWDQDMNSHLSLLYPELYRMGLRDDKFKTMRFWLTVADSIFQSAVCFFFPYMLLIAGAVEPSGHDQNGMYEIGTIIASYAVIVANLFIATSLYSFTWIQLLCISLSIAAFYLFTGIYSLFVVFNVRGQGRLFGSGLYWLMLILTVVTCFIPRMCAKYYGHQYRPYDNDVIRERELILHNGRSQDKPKSDPQS</sequence>
<dbReference type="Pfam" id="PF13246">
    <property type="entry name" value="Cation_ATPase"/>
    <property type="match status" value="1"/>
</dbReference>
<feature type="binding site" evidence="16">
    <location>
        <position position="708"/>
    </location>
    <ligand>
        <name>ATP</name>
        <dbReference type="ChEBI" id="CHEBI:30616"/>
    </ligand>
</feature>
<keyword evidence="4" id="KW-0597">Phosphoprotein</keyword>
<dbReference type="STRING" id="90262.A0A1X2I544"/>
<dbReference type="Gene3D" id="3.40.50.1000">
    <property type="entry name" value="HAD superfamily/HAD-like"/>
    <property type="match status" value="2"/>
</dbReference>